<evidence type="ECO:0000256" key="3">
    <source>
        <dbReference type="ARBA" id="ARBA00022723"/>
    </source>
</evidence>
<dbReference type="Pfam" id="PF01427">
    <property type="entry name" value="Peptidase_M15"/>
    <property type="match status" value="1"/>
</dbReference>
<dbReference type="GO" id="GO:0160237">
    <property type="term" value="F:D-Ala-D-Ala dipeptidase activity"/>
    <property type="evidence" value="ECO:0007669"/>
    <property type="project" value="UniProtKB-EC"/>
</dbReference>
<comment type="catalytic activity">
    <reaction evidence="1">
        <text>D-alanyl-D-alanine + H2O = 2 D-alanine</text>
        <dbReference type="Rhea" id="RHEA:20661"/>
        <dbReference type="ChEBI" id="CHEBI:15377"/>
        <dbReference type="ChEBI" id="CHEBI:57416"/>
        <dbReference type="ChEBI" id="CHEBI:57822"/>
        <dbReference type="EC" id="3.4.13.22"/>
    </reaction>
</comment>
<gene>
    <name evidence="10" type="ORF">SMD11_6976</name>
</gene>
<dbReference type="GO" id="GO:0008237">
    <property type="term" value="F:metallopeptidase activity"/>
    <property type="evidence" value="ECO:0007669"/>
    <property type="project" value="UniProtKB-KW"/>
</dbReference>
<name>A0A1Z2LE39_9ACTN</name>
<evidence type="ECO:0000256" key="1">
    <source>
        <dbReference type="ARBA" id="ARBA00001362"/>
    </source>
</evidence>
<feature type="compositionally biased region" description="Basic and acidic residues" evidence="9">
    <location>
        <begin position="249"/>
        <end position="258"/>
    </location>
</feature>
<dbReference type="GO" id="GO:0006508">
    <property type="term" value="P:proteolysis"/>
    <property type="evidence" value="ECO:0007669"/>
    <property type="project" value="UniProtKB-KW"/>
</dbReference>
<keyword evidence="2" id="KW-0645">Protease</keyword>
<reference evidence="10 11" key="1">
    <citation type="submission" date="2017-06" db="EMBL/GenBank/DDBJ databases">
        <title>Streptomyces albireticuli Genome sequencing and assembly.</title>
        <authorList>
            <person name="Wang Y."/>
            <person name="Du B."/>
            <person name="Ding Y."/>
            <person name="Liu H."/>
            <person name="Hou Q."/>
            <person name="Liu K."/>
            <person name="Yao L."/>
            <person name="Wang C."/>
        </authorList>
    </citation>
    <scope>NUCLEOTIDE SEQUENCE [LARGE SCALE GENOMIC DNA]</scope>
    <source>
        <strain evidence="10 11">MDJK11</strain>
    </source>
</reference>
<dbReference type="GO" id="GO:0071555">
    <property type="term" value="P:cell wall organization"/>
    <property type="evidence" value="ECO:0007669"/>
    <property type="project" value="UniProtKB-KW"/>
</dbReference>
<sequence length="295" mass="32026">MIGIASAGVVLPVTFRGGAARNFAPPPLIPLEAPVILLSDPRVLALPVRDCGEPLTEITATPGVLLDPRERDAAGAYGRARTGVLNRLQQAARALPCGIRFLVIEGHRTAHEQQRRFDRYEDRLRSEGVTDRAELRRRTSTFASPIEVAPHCAGAALDITLADTDGRELAMGGAVNAHRSGDTASCPLDAPGLPEDARHHRALLVRAMTSAGFVSYPSEWWHWSHGDRYGIPPVPERLRRPVNQSLEPLTRRTADHPGRSAFPRRAGGPALHRPQEPRPAHRSGIRSPASRPGVP</sequence>
<dbReference type="AlphaFoldDB" id="A0A1Z2LE39"/>
<dbReference type="Proteomes" id="UP000195755">
    <property type="component" value="Chromosome"/>
</dbReference>
<dbReference type="InterPro" id="IPR009045">
    <property type="entry name" value="Zn_M74/Hedgehog-like"/>
</dbReference>
<evidence type="ECO:0000313" key="11">
    <source>
        <dbReference type="Proteomes" id="UP000195755"/>
    </source>
</evidence>
<dbReference type="InterPro" id="IPR000755">
    <property type="entry name" value="A_A_dipeptidase"/>
</dbReference>
<keyword evidence="3" id="KW-0479">Metal-binding</keyword>
<evidence type="ECO:0000256" key="2">
    <source>
        <dbReference type="ARBA" id="ARBA00022670"/>
    </source>
</evidence>
<dbReference type="KEGG" id="salj:SMD11_6976"/>
<organism evidence="10 11">
    <name type="scientific">Streptomyces albireticuli</name>
    <dbReference type="NCBI Taxonomy" id="1940"/>
    <lineage>
        <taxon>Bacteria</taxon>
        <taxon>Bacillati</taxon>
        <taxon>Actinomycetota</taxon>
        <taxon>Actinomycetes</taxon>
        <taxon>Kitasatosporales</taxon>
        <taxon>Streptomycetaceae</taxon>
        <taxon>Streptomyces</taxon>
    </lineage>
</organism>
<protein>
    <recommendedName>
        <fullName evidence="12">D-Ala-D-Ala dipeptidase</fullName>
    </recommendedName>
</protein>
<proteinExistence type="predicted"/>
<evidence type="ECO:0000256" key="8">
    <source>
        <dbReference type="ARBA" id="ARBA00023316"/>
    </source>
</evidence>
<dbReference type="GO" id="GO:0046872">
    <property type="term" value="F:metal ion binding"/>
    <property type="evidence" value="ECO:0007669"/>
    <property type="project" value="UniProtKB-KW"/>
</dbReference>
<dbReference type="SUPFAM" id="SSF55166">
    <property type="entry name" value="Hedgehog/DD-peptidase"/>
    <property type="match status" value="1"/>
</dbReference>
<keyword evidence="7" id="KW-0482">Metalloprotease</keyword>
<dbReference type="Gene3D" id="3.30.1380.10">
    <property type="match status" value="1"/>
</dbReference>
<evidence type="ECO:0000256" key="9">
    <source>
        <dbReference type="SAM" id="MobiDB-lite"/>
    </source>
</evidence>
<dbReference type="PANTHER" id="PTHR43126:SF2">
    <property type="entry name" value="D-ALANYL-D-ALANINE DIPEPTIDASE"/>
    <property type="match status" value="1"/>
</dbReference>
<keyword evidence="4" id="KW-0378">Hydrolase</keyword>
<keyword evidence="5" id="KW-0862">Zinc</keyword>
<evidence type="ECO:0000256" key="4">
    <source>
        <dbReference type="ARBA" id="ARBA00022801"/>
    </source>
</evidence>
<evidence type="ECO:0000256" key="7">
    <source>
        <dbReference type="ARBA" id="ARBA00023049"/>
    </source>
</evidence>
<dbReference type="PANTHER" id="PTHR43126">
    <property type="entry name" value="D-ALANYL-D-ALANINE DIPEPTIDASE"/>
    <property type="match status" value="1"/>
</dbReference>
<evidence type="ECO:0000313" key="10">
    <source>
        <dbReference type="EMBL" id="ARZ72552.1"/>
    </source>
</evidence>
<accession>A0A1Z2LE39</accession>
<keyword evidence="6" id="KW-0224">Dipeptidase</keyword>
<evidence type="ECO:0008006" key="12">
    <source>
        <dbReference type="Google" id="ProtNLM"/>
    </source>
</evidence>
<dbReference type="EMBL" id="CP021744">
    <property type="protein sequence ID" value="ARZ72552.1"/>
    <property type="molecule type" value="Genomic_DNA"/>
</dbReference>
<keyword evidence="8" id="KW-0961">Cell wall biogenesis/degradation</keyword>
<evidence type="ECO:0000256" key="6">
    <source>
        <dbReference type="ARBA" id="ARBA00022997"/>
    </source>
</evidence>
<feature type="region of interest" description="Disordered" evidence="9">
    <location>
        <begin position="241"/>
        <end position="295"/>
    </location>
</feature>
<evidence type="ECO:0000256" key="5">
    <source>
        <dbReference type="ARBA" id="ARBA00022833"/>
    </source>
</evidence>